<evidence type="ECO:0000256" key="17">
    <source>
        <dbReference type="ARBA" id="ARBA00022984"/>
    </source>
</evidence>
<keyword evidence="19" id="KW-0472">Membrane</keyword>
<keyword evidence="18" id="KW-1133">Transmembrane helix</keyword>
<evidence type="ECO:0000256" key="8">
    <source>
        <dbReference type="ARBA" id="ARBA00022475"/>
    </source>
</evidence>
<keyword evidence="11" id="KW-0328">Glycosyltransferase</keyword>
<feature type="domain" description="Penicillin-binding protein transpeptidase" evidence="27">
    <location>
        <begin position="329"/>
        <end position="585"/>
    </location>
</feature>
<evidence type="ECO:0000256" key="16">
    <source>
        <dbReference type="ARBA" id="ARBA00022968"/>
    </source>
</evidence>
<keyword evidence="21" id="KW-0511">Multifunctional enzyme</keyword>
<evidence type="ECO:0000256" key="23">
    <source>
        <dbReference type="ARBA" id="ARBA00034000"/>
    </source>
</evidence>
<evidence type="ECO:0000256" key="18">
    <source>
        <dbReference type="ARBA" id="ARBA00022989"/>
    </source>
</evidence>
<dbReference type="Pfam" id="PF00912">
    <property type="entry name" value="Transgly"/>
    <property type="match status" value="1"/>
</dbReference>
<dbReference type="Proteomes" id="UP000886884">
    <property type="component" value="Unassembled WGS sequence"/>
</dbReference>
<keyword evidence="9" id="KW-0121">Carboxypeptidase</keyword>
<dbReference type="FunFam" id="1.10.3810.10:FF:000001">
    <property type="entry name" value="Penicillin-binding protein 1A"/>
    <property type="match status" value="1"/>
</dbReference>
<gene>
    <name evidence="29" type="ORF">IAA64_07030</name>
</gene>
<evidence type="ECO:0000256" key="21">
    <source>
        <dbReference type="ARBA" id="ARBA00023268"/>
    </source>
</evidence>
<dbReference type="SUPFAM" id="SSF53955">
    <property type="entry name" value="Lysozyme-like"/>
    <property type="match status" value="1"/>
</dbReference>
<dbReference type="Gene3D" id="1.10.3810.10">
    <property type="entry name" value="Biosynthetic peptidoglycan transglycosylase-like"/>
    <property type="match status" value="1"/>
</dbReference>
<evidence type="ECO:0000256" key="7">
    <source>
        <dbReference type="ARBA" id="ARBA00018638"/>
    </source>
</evidence>
<dbReference type="PANTHER" id="PTHR32282">
    <property type="entry name" value="BINDING PROTEIN TRANSPEPTIDASE, PUTATIVE-RELATED"/>
    <property type="match status" value="1"/>
</dbReference>
<evidence type="ECO:0000256" key="22">
    <source>
        <dbReference type="ARBA" id="ARBA00023316"/>
    </source>
</evidence>
<feature type="domain" description="Glycosyl transferase family 51" evidence="28">
    <location>
        <begin position="56"/>
        <end position="234"/>
    </location>
</feature>
<evidence type="ECO:0000313" key="29">
    <source>
        <dbReference type="EMBL" id="HIV27707.1"/>
    </source>
</evidence>
<keyword evidence="8" id="KW-1003">Cell membrane</keyword>
<evidence type="ECO:0000256" key="1">
    <source>
        <dbReference type="ARBA" id="ARBA00002624"/>
    </source>
</evidence>
<keyword evidence="10" id="KW-0645">Protease</keyword>
<keyword evidence="12" id="KW-0808">Transferase</keyword>
<evidence type="ECO:0000256" key="3">
    <source>
        <dbReference type="ARBA" id="ARBA00004752"/>
    </source>
</evidence>
<evidence type="ECO:0000256" key="24">
    <source>
        <dbReference type="ARBA" id="ARBA00044770"/>
    </source>
</evidence>
<keyword evidence="22" id="KW-0961">Cell wall biogenesis/degradation</keyword>
<dbReference type="GO" id="GO:0009252">
    <property type="term" value="P:peptidoglycan biosynthetic process"/>
    <property type="evidence" value="ECO:0007669"/>
    <property type="project" value="UniProtKB-KW"/>
</dbReference>
<dbReference type="InterPro" id="IPR001460">
    <property type="entry name" value="PCN-bd_Tpept"/>
</dbReference>
<evidence type="ECO:0000256" key="15">
    <source>
        <dbReference type="ARBA" id="ARBA00022960"/>
    </source>
</evidence>
<comment type="caution">
    <text evidence="29">The sequence shown here is derived from an EMBL/GenBank/DDBJ whole genome shotgun (WGS) entry which is preliminary data.</text>
</comment>
<dbReference type="Gene3D" id="3.40.710.10">
    <property type="entry name" value="DD-peptidase/beta-lactamase superfamily"/>
    <property type="match status" value="1"/>
</dbReference>
<dbReference type="InterPro" id="IPR001264">
    <property type="entry name" value="Glyco_trans_51"/>
</dbReference>
<evidence type="ECO:0000256" key="9">
    <source>
        <dbReference type="ARBA" id="ARBA00022645"/>
    </source>
</evidence>
<evidence type="ECO:0000256" key="12">
    <source>
        <dbReference type="ARBA" id="ARBA00022679"/>
    </source>
</evidence>
<dbReference type="SUPFAM" id="SSF56601">
    <property type="entry name" value="beta-lactamase/transpeptidase-like"/>
    <property type="match status" value="1"/>
</dbReference>
<dbReference type="EC" id="2.4.99.28" evidence="24"/>
<evidence type="ECO:0000256" key="25">
    <source>
        <dbReference type="ARBA" id="ARBA00049902"/>
    </source>
</evidence>
<dbReference type="InterPro" id="IPR050396">
    <property type="entry name" value="Glycosyltr_51/Transpeptidase"/>
</dbReference>
<evidence type="ECO:0000313" key="30">
    <source>
        <dbReference type="Proteomes" id="UP000886884"/>
    </source>
</evidence>
<dbReference type="AlphaFoldDB" id="A0A9D1P7X8"/>
<sequence>MKKKLKWIGIGIGCAAILGLAALIWALDIPHWQTLDLNKIQNYQQAAILFDGNDKEIAVLAGAQHRRAIALEEVPQHVRDAFLAAEDARFYEHRGTDVWRIGGALLANMRSGEYSQGASTITQQLIKLTHLTSEKSLSRKAQEAWLALQLEREMNKDEILEAYLNIVYFGGAGSGVGAYGIEAAAQTFFQKSASELTLAEGALLAAVIKSPSGYSPIDHPEKALERRNHVLQAMAEYGYIDEPQSQAAQQEPLALSVAAIEQLPYGWYIDAALAEAESLLSLSADEILTGGYRIYTALDAQAQASAEALFQNGANFPDPAEDGTPAQAALVALDSESGAVVALIGGREYNIRRGLNRATQIARQPGSALKPVSVYAAAVDAMGYLPTSIVDDAQHTYAGGYTPGNAGGQYYGKVTLREALSRSLNAATVELANRIGIDTVRMYAQRLGVELDEADRNLALALGSMTQGLSPLSLANAYLPLANGGMWSEAHVIRRIEHADGRVMYEHPGQTERVLSQQSAYMLVNMLETAASSGSARALSATGFPVAGKTGTVEMGNVAGNRDIWTVACTPTTVVSVWMGFDEPDAAHALPEGTGGSSYPARLAAQFLAEIADRASAGNFALPAGVTQALVDGLALEELHQPLLATSLTPKEYQLVEIFPDGKVPRETSPYWRIPETVTDLQASLSAEGRPEIRFTALEEGVDYVIMRTIQQERRAIATLQGAPGETLTFVDEGASSNQAAKYSILPRHQRLYEMGRLVTGDESETVSVEPRRQWSWFFGG</sequence>
<dbReference type="GO" id="GO:0008360">
    <property type="term" value="P:regulation of cell shape"/>
    <property type="evidence" value="ECO:0007669"/>
    <property type="project" value="UniProtKB-KW"/>
</dbReference>
<evidence type="ECO:0000256" key="19">
    <source>
        <dbReference type="ARBA" id="ARBA00023136"/>
    </source>
</evidence>
<comment type="similarity">
    <text evidence="4">In the C-terminal section; belongs to the transpeptidase family.</text>
</comment>
<dbReference type="Pfam" id="PF00905">
    <property type="entry name" value="Transpeptidase"/>
    <property type="match status" value="1"/>
</dbReference>
<comment type="catalytic activity">
    <reaction evidence="23">
        <text>Preferential cleavage: (Ac)2-L-Lys-D-Ala-|-D-Ala. Also transpeptidation of peptidyl-alanyl moieties that are N-acyl substituents of D-alanine.</text>
        <dbReference type="EC" id="3.4.16.4"/>
    </reaction>
</comment>
<comment type="function">
    <text evidence="1">Cell wall formation. Synthesis of cross-linked peptidoglycan from the lipid intermediates. The enzyme has a penicillin-insensitive transglycosylase N-terminal domain (formation of linear glycan strands) and a penicillin-sensitive transpeptidase C-terminal domain (cross-linking of the peptide subunits).</text>
</comment>
<comment type="catalytic activity">
    <reaction evidence="25">
        <text>[GlcNAc-(1-&gt;4)-Mur2Ac(oyl-L-Ala-gamma-D-Glu-L-Lys-D-Ala-D-Ala)](n)-di-trans,octa-cis-undecaprenyl diphosphate + beta-D-GlcNAc-(1-&gt;4)-Mur2Ac(oyl-L-Ala-gamma-D-Glu-L-Lys-D-Ala-D-Ala)-di-trans,octa-cis-undecaprenyl diphosphate = [GlcNAc-(1-&gt;4)-Mur2Ac(oyl-L-Ala-gamma-D-Glu-L-Lys-D-Ala-D-Ala)](n+1)-di-trans,octa-cis-undecaprenyl diphosphate + di-trans,octa-cis-undecaprenyl diphosphate + H(+)</text>
        <dbReference type="Rhea" id="RHEA:23708"/>
        <dbReference type="Rhea" id="RHEA-COMP:9602"/>
        <dbReference type="Rhea" id="RHEA-COMP:9603"/>
        <dbReference type="ChEBI" id="CHEBI:15378"/>
        <dbReference type="ChEBI" id="CHEBI:58405"/>
        <dbReference type="ChEBI" id="CHEBI:60033"/>
        <dbReference type="ChEBI" id="CHEBI:78435"/>
        <dbReference type="EC" id="2.4.99.28"/>
    </reaction>
</comment>
<comment type="pathway">
    <text evidence="3">Cell wall biogenesis; peptidoglycan biosynthesis.</text>
</comment>
<comment type="subcellular location">
    <subcellularLocation>
        <location evidence="2">Cell membrane</location>
        <topology evidence="2">Single-pass type II membrane protein</topology>
    </subcellularLocation>
</comment>
<evidence type="ECO:0000256" key="5">
    <source>
        <dbReference type="ARBA" id="ARBA00007739"/>
    </source>
</evidence>
<dbReference type="GO" id="GO:0046677">
    <property type="term" value="P:response to antibiotic"/>
    <property type="evidence" value="ECO:0007669"/>
    <property type="project" value="UniProtKB-KW"/>
</dbReference>
<dbReference type="GO" id="GO:0006508">
    <property type="term" value="P:proteolysis"/>
    <property type="evidence" value="ECO:0007669"/>
    <property type="project" value="UniProtKB-KW"/>
</dbReference>
<comment type="pathway">
    <text evidence="26">Glycan biosynthesis.</text>
</comment>
<evidence type="ECO:0000256" key="2">
    <source>
        <dbReference type="ARBA" id="ARBA00004401"/>
    </source>
</evidence>
<evidence type="ECO:0000256" key="11">
    <source>
        <dbReference type="ARBA" id="ARBA00022676"/>
    </source>
</evidence>
<dbReference type="GO" id="GO:0005886">
    <property type="term" value="C:plasma membrane"/>
    <property type="evidence" value="ECO:0007669"/>
    <property type="project" value="UniProtKB-SubCell"/>
</dbReference>
<keyword evidence="14" id="KW-0378">Hydrolase</keyword>
<dbReference type="InterPro" id="IPR012338">
    <property type="entry name" value="Beta-lactam/transpept-like"/>
</dbReference>
<comment type="similarity">
    <text evidence="5">In the N-terminal section; belongs to the glycosyltransferase 51 family.</text>
</comment>
<evidence type="ECO:0000256" key="6">
    <source>
        <dbReference type="ARBA" id="ARBA00012448"/>
    </source>
</evidence>
<evidence type="ECO:0000256" key="13">
    <source>
        <dbReference type="ARBA" id="ARBA00022692"/>
    </source>
</evidence>
<keyword evidence="15" id="KW-0133">Cell shape</keyword>
<dbReference type="GO" id="GO:0008658">
    <property type="term" value="F:penicillin binding"/>
    <property type="evidence" value="ECO:0007669"/>
    <property type="project" value="InterPro"/>
</dbReference>
<dbReference type="EC" id="3.4.16.4" evidence="6"/>
<evidence type="ECO:0000256" key="26">
    <source>
        <dbReference type="ARBA" id="ARBA00060592"/>
    </source>
</evidence>
<evidence type="ECO:0000256" key="14">
    <source>
        <dbReference type="ARBA" id="ARBA00022801"/>
    </source>
</evidence>
<dbReference type="GO" id="GO:0071555">
    <property type="term" value="P:cell wall organization"/>
    <property type="evidence" value="ECO:0007669"/>
    <property type="project" value="UniProtKB-KW"/>
</dbReference>
<dbReference type="GO" id="GO:0008955">
    <property type="term" value="F:peptidoglycan glycosyltransferase activity"/>
    <property type="evidence" value="ECO:0007669"/>
    <property type="project" value="UniProtKB-EC"/>
</dbReference>
<dbReference type="PANTHER" id="PTHR32282:SF11">
    <property type="entry name" value="PENICILLIN-BINDING PROTEIN 1B"/>
    <property type="match status" value="1"/>
</dbReference>
<reference evidence="29" key="1">
    <citation type="submission" date="2020-10" db="EMBL/GenBank/DDBJ databases">
        <authorList>
            <person name="Gilroy R."/>
        </authorList>
    </citation>
    <scope>NUCLEOTIDE SEQUENCE</scope>
    <source>
        <strain evidence="29">CHK183-6373</strain>
    </source>
</reference>
<dbReference type="GO" id="GO:0030288">
    <property type="term" value="C:outer membrane-bounded periplasmic space"/>
    <property type="evidence" value="ECO:0007669"/>
    <property type="project" value="TreeGrafter"/>
</dbReference>
<dbReference type="NCBIfam" id="TIGR02074">
    <property type="entry name" value="PBP_1a_fam"/>
    <property type="match status" value="1"/>
</dbReference>
<dbReference type="EMBL" id="DVOT01000130">
    <property type="protein sequence ID" value="HIV27707.1"/>
    <property type="molecule type" value="Genomic_DNA"/>
</dbReference>
<proteinExistence type="inferred from homology"/>
<evidence type="ECO:0000256" key="4">
    <source>
        <dbReference type="ARBA" id="ARBA00007090"/>
    </source>
</evidence>
<evidence type="ECO:0000259" key="28">
    <source>
        <dbReference type="Pfam" id="PF00912"/>
    </source>
</evidence>
<dbReference type="InterPro" id="IPR036950">
    <property type="entry name" value="PBP_transglycosylase"/>
</dbReference>
<protein>
    <recommendedName>
        <fullName evidence="7">Penicillin-binding protein 1A</fullName>
        <ecNumber evidence="24">2.4.99.28</ecNumber>
        <ecNumber evidence="6">3.4.16.4</ecNumber>
    </recommendedName>
</protein>
<keyword evidence="13" id="KW-0812">Transmembrane</keyword>
<dbReference type="InterPro" id="IPR023346">
    <property type="entry name" value="Lysozyme-like_dom_sf"/>
</dbReference>
<keyword evidence="20" id="KW-0046">Antibiotic resistance</keyword>
<name>A0A9D1P7X8_9FIRM</name>
<keyword evidence="17" id="KW-0573">Peptidoglycan synthesis</keyword>
<keyword evidence="16" id="KW-0735">Signal-anchor</keyword>
<accession>A0A9D1P7X8</accession>
<evidence type="ECO:0000256" key="10">
    <source>
        <dbReference type="ARBA" id="ARBA00022670"/>
    </source>
</evidence>
<organism evidence="29 30">
    <name type="scientific">Candidatus Ornithocaccomicrobium faecavium</name>
    <dbReference type="NCBI Taxonomy" id="2840890"/>
    <lineage>
        <taxon>Bacteria</taxon>
        <taxon>Bacillati</taxon>
        <taxon>Bacillota</taxon>
        <taxon>Clostridia</taxon>
        <taxon>Candidatus Ornithocaccomicrobium</taxon>
    </lineage>
</organism>
<dbReference type="GO" id="GO:0009002">
    <property type="term" value="F:serine-type D-Ala-D-Ala carboxypeptidase activity"/>
    <property type="evidence" value="ECO:0007669"/>
    <property type="project" value="UniProtKB-EC"/>
</dbReference>
<evidence type="ECO:0000259" key="27">
    <source>
        <dbReference type="Pfam" id="PF00905"/>
    </source>
</evidence>
<reference evidence="29" key="2">
    <citation type="journal article" date="2021" name="PeerJ">
        <title>Extensive microbial diversity within the chicken gut microbiome revealed by metagenomics and culture.</title>
        <authorList>
            <person name="Gilroy R."/>
            <person name="Ravi A."/>
            <person name="Getino M."/>
            <person name="Pursley I."/>
            <person name="Horton D.L."/>
            <person name="Alikhan N.F."/>
            <person name="Baker D."/>
            <person name="Gharbi K."/>
            <person name="Hall N."/>
            <person name="Watson M."/>
            <person name="Adriaenssens E.M."/>
            <person name="Foster-Nyarko E."/>
            <person name="Jarju S."/>
            <person name="Secka A."/>
            <person name="Antonio M."/>
            <person name="Oren A."/>
            <person name="Chaudhuri R.R."/>
            <person name="La Ragione R."/>
            <person name="Hildebrand F."/>
            <person name="Pallen M.J."/>
        </authorList>
    </citation>
    <scope>NUCLEOTIDE SEQUENCE</scope>
    <source>
        <strain evidence="29">CHK183-6373</strain>
    </source>
</reference>
<evidence type="ECO:0000256" key="20">
    <source>
        <dbReference type="ARBA" id="ARBA00023251"/>
    </source>
</evidence>